<dbReference type="RefSeq" id="WP_175364744.1">
    <property type="nucleotide sequence ID" value="NZ_CP092424.2"/>
</dbReference>
<reference evidence="2" key="2">
    <citation type="submission" date="2022-08" db="EMBL/GenBank/DDBJ databases">
        <title>Complete genome sequence of 14 non-tuberculosis mycobacteria type-strains.</title>
        <authorList>
            <person name="Igarashi Y."/>
            <person name="Osugi A."/>
            <person name="Mitarai S."/>
        </authorList>
    </citation>
    <scope>NUCLEOTIDE SEQUENCE</scope>
    <source>
        <strain evidence="2">ATCC 51985</strain>
        <plasmid evidence="2">unnamed1</plasmid>
    </source>
</reference>
<sequence>MVKRFVARAIGVHEHQLANRKAGSLVKAAAEAIGCDVYGLDHAIWRHTSGRPHQQE</sequence>
<evidence type="ECO:0000313" key="3">
    <source>
        <dbReference type="Proteomes" id="UP000199251"/>
    </source>
</evidence>
<keyword evidence="4" id="KW-1185">Reference proteome</keyword>
<keyword evidence="2" id="KW-0614">Plasmid</keyword>
<accession>A0A0E4H652</accession>
<evidence type="ECO:0000313" key="4">
    <source>
        <dbReference type="Proteomes" id="UP001055171"/>
    </source>
</evidence>
<proteinExistence type="predicted"/>
<dbReference type="Proteomes" id="UP001055171">
    <property type="component" value="Plasmid unnamed1"/>
</dbReference>
<dbReference type="STRING" id="141349.BN1232_06365"/>
<dbReference type="Proteomes" id="UP000199251">
    <property type="component" value="Unassembled WGS sequence"/>
</dbReference>
<reference evidence="1 3" key="1">
    <citation type="submission" date="2015-03" db="EMBL/GenBank/DDBJ databases">
        <authorList>
            <person name="Urmite Genomes"/>
        </authorList>
    </citation>
    <scope>NUCLEOTIDE SEQUENCE [LARGE SCALE GENOMIC DNA]</scope>
    <source>
        <strain evidence="1 3">CSUR P1491</strain>
    </source>
</reference>
<evidence type="ECO:0000313" key="1">
    <source>
        <dbReference type="EMBL" id="CQD24761.1"/>
    </source>
</evidence>
<dbReference type="EMBL" id="CTEE01000003">
    <property type="protein sequence ID" value="CQD24761.1"/>
    <property type="molecule type" value="Genomic_DNA"/>
</dbReference>
<gene>
    <name evidence="1" type="ORF">BN1232_06365</name>
    <name evidence="2" type="ORF">MJO58_27665</name>
</gene>
<evidence type="ECO:0000313" key="2">
    <source>
        <dbReference type="EMBL" id="ULP45525.1"/>
    </source>
</evidence>
<geneLocation type="plasmid" evidence="2 4">
    <name>unnamed1</name>
</geneLocation>
<protein>
    <submittedName>
        <fullName evidence="1">Uncharacterized protein</fullName>
    </submittedName>
</protein>
<name>A0A0E4H652_MYCLN</name>
<dbReference type="AlphaFoldDB" id="A0A0E4H652"/>
<dbReference type="EMBL" id="CP092424">
    <property type="protein sequence ID" value="ULP45525.1"/>
    <property type="molecule type" value="Genomic_DNA"/>
</dbReference>
<organism evidence="1 3">
    <name type="scientific">Mycobacterium lentiflavum</name>
    <dbReference type="NCBI Taxonomy" id="141349"/>
    <lineage>
        <taxon>Bacteria</taxon>
        <taxon>Bacillati</taxon>
        <taxon>Actinomycetota</taxon>
        <taxon>Actinomycetes</taxon>
        <taxon>Mycobacteriales</taxon>
        <taxon>Mycobacteriaceae</taxon>
        <taxon>Mycobacterium</taxon>
        <taxon>Mycobacterium simiae complex</taxon>
    </lineage>
</organism>